<protein>
    <submittedName>
        <fullName evidence="3">Uncharacterized protein</fullName>
    </submittedName>
</protein>
<evidence type="ECO:0000256" key="2">
    <source>
        <dbReference type="SAM" id="SignalP"/>
    </source>
</evidence>
<sequence>MVTAVTTALWLLGEFLALAEIKPSFLPSPSPSPSPFSTLPSSSLGEFSRRGGKAWRRERVLQQQTVPYPCWGWKILDERVLIPSCQIVVRPDSSSPFVASLTFTDGNCEAAVRSIVLAPNSSAFFFILDERCDDPVLLSLVSIKQGDFGAAGGEASTISYWWRGTDGNMTGPPTNATMCKESQCDRDMDDPAALTISTSPSKLLLCGSRRPYPHQSWLTELSVLDGSRVSVQLPMAGAGALSWDRDKSTLFLASSILPPTRISSSSSNLTFNADGLLANQTLSLSTVLEFDEHQEVWNMSQPYFSPQSFTRDGLCLYFIDRIDRGQVWGLDLVTKNVTLVAGSGLPPDEQAVEGSTATQGRHTDGSSSSISSSDGLESQFAFGKLQDLAVTGDGLNVFVGDSAWGWGRVIWIQVDSSCSPARRVATLATYRVEQLSGVCAVSIREEKDGRNATLILGTDDGYVFQFNIVNGSLHSDG</sequence>
<gene>
    <name evidence="3" type="ORF">CBR_g52568</name>
</gene>
<evidence type="ECO:0000256" key="1">
    <source>
        <dbReference type="SAM" id="MobiDB-lite"/>
    </source>
</evidence>
<feature type="chain" id="PRO_5017182920" evidence="2">
    <location>
        <begin position="20"/>
        <end position="477"/>
    </location>
</feature>
<accession>A0A388MAD6</accession>
<reference evidence="3 4" key="1">
    <citation type="journal article" date="2018" name="Cell">
        <title>The Chara Genome: Secondary Complexity and Implications for Plant Terrestrialization.</title>
        <authorList>
            <person name="Nishiyama T."/>
            <person name="Sakayama H."/>
            <person name="Vries J.D."/>
            <person name="Buschmann H."/>
            <person name="Saint-Marcoux D."/>
            <person name="Ullrich K.K."/>
            <person name="Haas F.B."/>
            <person name="Vanderstraeten L."/>
            <person name="Becker D."/>
            <person name="Lang D."/>
            <person name="Vosolsobe S."/>
            <person name="Rombauts S."/>
            <person name="Wilhelmsson P.K.I."/>
            <person name="Janitza P."/>
            <person name="Kern R."/>
            <person name="Heyl A."/>
            <person name="Rumpler F."/>
            <person name="Villalobos L.I.A.C."/>
            <person name="Clay J.M."/>
            <person name="Skokan R."/>
            <person name="Toyoda A."/>
            <person name="Suzuki Y."/>
            <person name="Kagoshima H."/>
            <person name="Schijlen E."/>
            <person name="Tajeshwar N."/>
            <person name="Catarino B."/>
            <person name="Hetherington A.J."/>
            <person name="Saltykova A."/>
            <person name="Bonnot C."/>
            <person name="Breuninger H."/>
            <person name="Symeonidi A."/>
            <person name="Radhakrishnan G.V."/>
            <person name="Van Nieuwerburgh F."/>
            <person name="Deforce D."/>
            <person name="Chang C."/>
            <person name="Karol K.G."/>
            <person name="Hedrich R."/>
            <person name="Ulvskov P."/>
            <person name="Glockner G."/>
            <person name="Delwiche C.F."/>
            <person name="Petrasek J."/>
            <person name="Van de Peer Y."/>
            <person name="Friml J."/>
            <person name="Beilby M."/>
            <person name="Dolan L."/>
            <person name="Kohara Y."/>
            <person name="Sugano S."/>
            <person name="Fujiyama A."/>
            <person name="Delaux P.-M."/>
            <person name="Quint M."/>
            <person name="TheiBen G."/>
            <person name="Hagemann M."/>
            <person name="Harholt J."/>
            <person name="Dunand C."/>
            <person name="Zachgo S."/>
            <person name="Langdale J."/>
            <person name="Maumus F."/>
            <person name="Straeten D.V.D."/>
            <person name="Gould S.B."/>
            <person name="Rensing S.A."/>
        </authorList>
    </citation>
    <scope>NUCLEOTIDE SEQUENCE [LARGE SCALE GENOMIC DNA]</scope>
    <source>
        <strain evidence="3 4">S276</strain>
    </source>
</reference>
<keyword evidence="2" id="KW-0732">Signal</keyword>
<dbReference type="AlphaFoldDB" id="A0A388MAD6"/>
<feature type="region of interest" description="Disordered" evidence="1">
    <location>
        <begin position="344"/>
        <end position="372"/>
    </location>
</feature>
<keyword evidence="4" id="KW-1185">Reference proteome</keyword>
<evidence type="ECO:0000313" key="3">
    <source>
        <dbReference type="EMBL" id="GBG91534.1"/>
    </source>
</evidence>
<dbReference type="Proteomes" id="UP000265515">
    <property type="component" value="Unassembled WGS sequence"/>
</dbReference>
<name>A0A388MAD6_CHABU</name>
<dbReference type="Gramene" id="GBG91534">
    <property type="protein sequence ID" value="GBG91534"/>
    <property type="gene ID" value="CBR_g52568"/>
</dbReference>
<organism evidence="3 4">
    <name type="scientific">Chara braunii</name>
    <name type="common">Braun's stonewort</name>
    <dbReference type="NCBI Taxonomy" id="69332"/>
    <lineage>
        <taxon>Eukaryota</taxon>
        <taxon>Viridiplantae</taxon>
        <taxon>Streptophyta</taxon>
        <taxon>Charophyceae</taxon>
        <taxon>Charales</taxon>
        <taxon>Characeae</taxon>
        <taxon>Chara</taxon>
    </lineage>
</organism>
<dbReference type="EMBL" id="BFEA01000917">
    <property type="protein sequence ID" value="GBG91534.1"/>
    <property type="molecule type" value="Genomic_DNA"/>
</dbReference>
<evidence type="ECO:0000313" key="4">
    <source>
        <dbReference type="Proteomes" id="UP000265515"/>
    </source>
</evidence>
<feature type="signal peptide" evidence="2">
    <location>
        <begin position="1"/>
        <end position="19"/>
    </location>
</feature>
<proteinExistence type="predicted"/>
<comment type="caution">
    <text evidence="3">The sequence shown here is derived from an EMBL/GenBank/DDBJ whole genome shotgun (WGS) entry which is preliminary data.</text>
</comment>